<evidence type="ECO:0008006" key="4">
    <source>
        <dbReference type="Google" id="ProtNLM"/>
    </source>
</evidence>
<keyword evidence="1" id="KW-0732">Signal</keyword>
<proteinExistence type="predicted"/>
<keyword evidence="3" id="KW-1185">Reference proteome</keyword>
<evidence type="ECO:0000313" key="3">
    <source>
        <dbReference type="Proteomes" id="UP000054359"/>
    </source>
</evidence>
<dbReference type="Proteomes" id="UP000054359">
    <property type="component" value="Unassembled WGS sequence"/>
</dbReference>
<sequence>MWLLLFAPLLVLCSGDNEFDICKTDPNKACLSDLRKLDFPETEKDLEKICPVIKDYIKCLGRYDEICSANLFPVPEQYGNILSLVGDVCNKDSQFHKAIVESLPCIESGIIKRNATCFKSQEELLNSYFEYLHSEGREVDSKEEHTKHMCLRFLHEVSCVAEYVAKGCTTFGRDAFLEGMRRTGLPFERCSHDVMRELSSIVEKLDLEETAKISLRIMFAKMLQNN</sequence>
<name>A0A087U1I4_STEMI</name>
<organism evidence="2 3">
    <name type="scientific">Stegodyphus mimosarum</name>
    <name type="common">African social velvet spider</name>
    <dbReference type="NCBI Taxonomy" id="407821"/>
    <lineage>
        <taxon>Eukaryota</taxon>
        <taxon>Metazoa</taxon>
        <taxon>Ecdysozoa</taxon>
        <taxon>Arthropoda</taxon>
        <taxon>Chelicerata</taxon>
        <taxon>Arachnida</taxon>
        <taxon>Araneae</taxon>
        <taxon>Araneomorphae</taxon>
        <taxon>Entelegynae</taxon>
        <taxon>Eresoidea</taxon>
        <taxon>Eresidae</taxon>
        <taxon>Stegodyphus</taxon>
    </lineage>
</organism>
<evidence type="ECO:0000256" key="1">
    <source>
        <dbReference type="SAM" id="SignalP"/>
    </source>
</evidence>
<dbReference type="AlphaFoldDB" id="A0A087U1I4"/>
<gene>
    <name evidence="2" type="ORF">X975_14314</name>
</gene>
<dbReference type="OrthoDB" id="6420019at2759"/>
<feature type="non-terminal residue" evidence="2">
    <location>
        <position position="226"/>
    </location>
</feature>
<evidence type="ECO:0000313" key="2">
    <source>
        <dbReference type="EMBL" id="KFM71223.1"/>
    </source>
</evidence>
<dbReference type="EMBL" id="KK117709">
    <property type="protein sequence ID" value="KFM71223.1"/>
    <property type="molecule type" value="Genomic_DNA"/>
</dbReference>
<protein>
    <recommendedName>
        <fullName evidence="4">DUF19 domain-containing protein</fullName>
    </recommendedName>
</protein>
<reference evidence="2 3" key="1">
    <citation type="submission" date="2013-11" db="EMBL/GenBank/DDBJ databases">
        <title>Genome sequencing of Stegodyphus mimosarum.</title>
        <authorList>
            <person name="Bechsgaard J."/>
        </authorList>
    </citation>
    <scope>NUCLEOTIDE SEQUENCE [LARGE SCALE GENOMIC DNA]</scope>
</reference>
<feature type="chain" id="PRO_5013198233" description="DUF19 domain-containing protein" evidence="1">
    <location>
        <begin position="16"/>
        <end position="226"/>
    </location>
</feature>
<feature type="signal peptide" evidence="1">
    <location>
        <begin position="1"/>
        <end position="15"/>
    </location>
</feature>
<accession>A0A087U1I4</accession>